<dbReference type="Pfam" id="PF14529">
    <property type="entry name" value="Exo_endo_phos_2"/>
    <property type="match status" value="1"/>
</dbReference>
<dbReference type="SUPFAM" id="SSF56219">
    <property type="entry name" value="DNase I-like"/>
    <property type="match status" value="1"/>
</dbReference>
<dbReference type="GO" id="GO:0004523">
    <property type="term" value="F:RNA-DNA hybrid ribonuclease activity"/>
    <property type="evidence" value="ECO:0007669"/>
    <property type="project" value="InterPro"/>
</dbReference>
<protein>
    <recommendedName>
        <fullName evidence="2">RNase H type-1 domain-containing protein</fullName>
    </recommendedName>
</protein>
<evidence type="ECO:0000256" key="1">
    <source>
        <dbReference type="SAM" id="MobiDB-lite"/>
    </source>
</evidence>
<evidence type="ECO:0000259" key="2">
    <source>
        <dbReference type="PROSITE" id="PS50879"/>
    </source>
</evidence>
<evidence type="ECO:0000313" key="3">
    <source>
        <dbReference type="EMBL" id="CAG5130590.1"/>
    </source>
</evidence>
<dbReference type="AlphaFoldDB" id="A0A8S3ZRV6"/>
<dbReference type="Gene3D" id="3.60.10.10">
    <property type="entry name" value="Endonuclease/exonuclease/phosphatase"/>
    <property type="match status" value="1"/>
</dbReference>
<dbReference type="InterPro" id="IPR012337">
    <property type="entry name" value="RNaseH-like_sf"/>
</dbReference>
<accession>A0A8S3ZRV6</accession>
<dbReference type="PROSITE" id="PS50879">
    <property type="entry name" value="RNASE_H_1"/>
    <property type="match status" value="1"/>
</dbReference>
<dbReference type="PANTHER" id="PTHR36688">
    <property type="entry name" value="ENDO/EXONUCLEASE/PHOSPHATASE DOMAIN-CONTAINING PROTEIN"/>
    <property type="match status" value="1"/>
</dbReference>
<organism evidence="3 4">
    <name type="scientific">Candidula unifasciata</name>
    <dbReference type="NCBI Taxonomy" id="100452"/>
    <lineage>
        <taxon>Eukaryota</taxon>
        <taxon>Metazoa</taxon>
        <taxon>Spiralia</taxon>
        <taxon>Lophotrochozoa</taxon>
        <taxon>Mollusca</taxon>
        <taxon>Gastropoda</taxon>
        <taxon>Heterobranchia</taxon>
        <taxon>Euthyneura</taxon>
        <taxon>Panpulmonata</taxon>
        <taxon>Eupulmonata</taxon>
        <taxon>Stylommatophora</taxon>
        <taxon>Helicina</taxon>
        <taxon>Helicoidea</taxon>
        <taxon>Geomitridae</taxon>
        <taxon>Candidula</taxon>
    </lineage>
</organism>
<dbReference type="EMBL" id="CAJHNH020004124">
    <property type="protein sequence ID" value="CAG5130590.1"/>
    <property type="molecule type" value="Genomic_DNA"/>
</dbReference>
<dbReference type="PANTHER" id="PTHR36688:SF2">
    <property type="entry name" value="ENDONUCLEASE_EXONUCLEASE_PHOSPHATASE DOMAIN-CONTAINING PROTEIN"/>
    <property type="match status" value="1"/>
</dbReference>
<dbReference type="CDD" id="cd09276">
    <property type="entry name" value="Rnase_HI_RT_non_LTR"/>
    <property type="match status" value="1"/>
</dbReference>
<name>A0A8S3ZRV6_9EUPU</name>
<dbReference type="InterPro" id="IPR036691">
    <property type="entry name" value="Endo/exonu/phosph_ase_sf"/>
</dbReference>
<reference evidence="3" key="1">
    <citation type="submission" date="2021-04" db="EMBL/GenBank/DDBJ databases">
        <authorList>
            <consortium name="Molecular Ecology Group"/>
        </authorList>
    </citation>
    <scope>NUCLEOTIDE SEQUENCE</scope>
</reference>
<feature type="region of interest" description="Disordered" evidence="1">
    <location>
        <begin position="41"/>
        <end position="67"/>
    </location>
</feature>
<dbReference type="InterPro" id="IPR036397">
    <property type="entry name" value="RNaseH_sf"/>
</dbReference>
<dbReference type="InterPro" id="IPR005135">
    <property type="entry name" value="Endo/exonuclease/phosphatase"/>
</dbReference>
<dbReference type="GO" id="GO:0003676">
    <property type="term" value="F:nucleic acid binding"/>
    <property type="evidence" value="ECO:0007669"/>
    <property type="project" value="InterPro"/>
</dbReference>
<evidence type="ECO:0000313" key="4">
    <source>
        <dbReference type="Proteomes" id="UP000678393"/>
    </source>
</evidence>
<dbReference type="Gene3D" id="3.30.420.10">
    <property type="entry name" value="Ribonuclease H-like superfamily/Ribonuclease H"/>
    <property type="match status" value="1"/>
</dbReference>
<feature type="region of interest" description="Disordered" evidence="1">
    <location>
        <begin position="628"/>
        <end position="651"/>
    </location>
</feature>
<keyword evidence="4" id="KW-1185">Reference proteome</keyword>
<feature type="domain" description="RNase H type-1" evidence="2">
    <location>
        <begin position="504"/>
        <end position="645"/>
    </location>
</feature>
<dbReference type="OrthoDB" id="6155861at2759"/>
<dbReference type="Pfam" id="PF00075">
    <property type="entry name" value="RNase_H"/>
    <property type="match status" value="1"/>
</dbReference>
<proteinExistence type="predicted"/>
<dbReference type="InterPro" id="IPR002156">
    <property type="entry name" value="RNaseH_domain"/>
</dbReference>
<gene>
    <name evidence="3" type="ORF">CUNI_LOCUS16148</name>
</gene>
<comment type="caution">
    <text evidence="3">The sequence shown here is derived from an EMBL/GenBank/DDBJ whole genome shotgun (WGS) entry which is preliminary data.</text>
</comment>
<sequence length="800" mass="91299">MNMSKFKNTYEIGRRLVYQGPRQTVGNQAVMCEKLATGKFEINRENRHPRRRKSGRESKKNSDSTAKNTQMLNILQLNICGIRNKKLELAKLLNNHRVHVAALQETLHKDSDLHLTGYTSYACKCNDCRGIVTYIRNDIQGDVTMLSTSHPTDVQKITIWHNGSKYTIYNVYSPPQTTCNIPELYKTQYHKTLLVGDFNGHSPRWGYPDYNSTGKYIEDTCETTNLLVLQDTESTPTLLHRAHLSLSRPDLTICSSDLADASYPQVLDDIGSDHKPILTTVSTTPKLRFKQRTRWNFRKANWKLFQETSDCLLGRIDNSCVETFCEDITQAILNAASKAIPRGSRKAYKPFWNQEIQNTISERNKARIFLETARSTEAKIQYNKACARVKLVVNKAKRDKWTETCSNLDLRQNGNKAWTLVKNLSGESRRVNPKPVTDGSKTITEDKKKAEHFNHYFASVNRAGKLSELDRTQLSQLKKQERETKQSDPIALMNSSLKTVDSYPQEWIHVYTDGSAFKATIKAGYGIYIGYPDGSVEEIFDACGEFCSNYEAEIIALETAVYHLKTVMDVYPSKVQNIVIFTDSMSALQALEGNERCRTDIAKIILDADQLITSYNIRIVMQWIPGHSGTPGNDRADRLAKKGATQEQPPTATTLQTAKTLIRAINKETWLNRWAMGDTGREVYRHMSGPDPNDSINHLTRRDQATIFRLRTQHTPLNGHLNRIQPQHSPECQLCNYPYETVEHHLFECPKLSETRRTLLPPRPDKWNTLYGGKEQLVKTCKFHYMALGQRAKAHAPLDR</sequence>
<dbReference type="Proteomes" id="UP000678393">
    <property type="component" value="Unassembled WGS sequence"/>
</dbReference>
<dbReference type="InterPro" id="IPR052560">
    <property type="entry name" value="RdDP_mobile_element"/>
</dbReference>
<dbReference type="SUPFAM" id="SSF53098">
    <property type="entry name" value="Ribonuclease H-like"/>
    <property type="match status" value="1"/>
</dbReference>